<evidence type="ECO:0000259" key="8">
    <source>
        <dbReference type="Pfam" id="PF08281"/>
    </source>
</evidence>
<comment type="caution">
    <text evidence="9">The sequence shown here is derived from an EMBL/GenBank/DDBJ whole genome shotgun (WGS) entry which is preliminary data.</text>
</comment>
<organism evidence="9 10">
    <name type="scientific">Arsenicibacter rosenii</name>
    <dbReference type="NCBI Taxonomy" id="1750698"/>
    <lineage>
        <taxon>Bacteria</taxon>
        <taxon>Pseudomonadati</taxon>
        <taxon>Bacteroidota</taxon>
        <taxon>Cytophagia</taxon>
        <taxon>Cytophagales</taxon>
        <taxon>Spirosomataceae</taxon>
        <taxon>Arsenicibacter</taxon>
    </lineage>
</organism>
<evidence type="ECO:0000313" key="9">
    <source>
        <dbReference type="EMBL" id="OIN57255.1"/>
    </source>
</evidence>
<accession>A0A1S2VG55</accession>
<dbReference type="InterPro" id="IPR013324">
    <property type="entry name" value="RNA_pol_sigma_r3/r4-like"/>
</dbReference>
<dbReference type="PANTHER" id="PTHR43133:SF8">
    <property type="entry name" value="RNA POLYMERASE SIGMA FACTOR HI_1459-RELATED"/>
    <property type="match status" value="1"/>
</dbReference>
<dbReference type="NCBIfam" id="TIGR02937">
    <property type="entry name" value="sigma70-ECF"/>
    <property type="match status" value="1"/>
</dbReference>
<evidence type="ECO:0000313" key="10">
    <source>
        <dbReference type="Proteomes" id="UP000181790"/>
    </source>
</evidence>
<dbReference type="GO" id="GO:0016987">
    <property type="term" value="F:sigma factor activity"/>
    <property type="evidence" value="ECO:0007669"/>
    <property type="project" value="UniProtKB-KW"/>
</dbReference>
<keyword evidence="6" id="KW-1133">Transmembrane helix</keyword>
<dbReference type="AlphaFoldDB" id="A0A1S2VG55"/>
<dbReference type="InterPro" id="IPR013249">
    <property type="entry name" value="RNA_pol_sigma70_r4_t2"/>
</dbReference>
<dbReference type="EMBL" id="MORL01000014">
    <property type="protein sequence ID" value="OIN57255.1"/>
    <property type="molecule type" value="Genomic_DNA"/>
</dbReference>
<dbReference type="InterPro" id="IPR039425">
    <property type="entry name" value="RNA_pol_sigma-70-like"/>
</dbReference>
<name>A0A1S2VG55_9BACT</name>
<dbReference type="Proteomes" id="UP000181790">
    <property type="component" value="Unassembled WGS sequence"/>
</dbReference>
<dbReference type="GO" id="GO:0006352">
    <property type="term" value="P:DNA-templated transcription initiation"/>
    <property type="evidence" value="ECO:0007669"/>
    <property type="project" value="InterPro"/>
</dbReference>
<feature type="domain" description="RNA polymerase sigma-70 region 2" evidence="7">
    <location>
        <begin position="25"/>
        <end position="91"/>
    </location>
</feature>
<keyword evidence="6" id="KW-0812">Transmembrane</keyword>
<evidence type="ECO:0000256" key="4">
    <source>
        <dbReference type="ARBA" id="ARBA00023125"/>
    </source>
</evidence>
<dbReference type="PANTHER" id="PTHR43133">
    <property type="entry name" value="RNA POLYMERASE ECF-TYPE SIGMA FACTO"/>
    <property type="match status" value="1"/>
</dbReference>
<dbReference type="SUPFAM" id="SSF88946">
    <property type="entry name" value="Sigma2 domain of RNA polymerase sigma factors"/>
    <property type="match status" value="1"/>
</dbReference>
<evidence type="ECO:0000259" key="7">
    <source>
        <dbReference type="Pfam" id="PF04542"/>
    </source>
</evidence>
<dbReference type="Pfam" id="PF08281">
    <property type="entry name" value="Sigma70_r4_2"/>
    <property type="match status" value="1"/>
</dbReference>
<protein>
    <submittedName>
        <fullName evidence="9">RNA polymerase subunit sigma-24</fullName>
    </submittedName>
</protein>
<evidence type="ECO:0000256" key="1">
    <source>
        <dbReference type="ARBA" id="ARBA00010641"/>
    </source>
</evidence>
<dbReference type="SUPFAM" id="SSF88659">
    <property type="entry name" value="Sigma3 and sigma4 domains of RNA polymerase sigma factors"/>
    <property type="match status" value="1"/>
</dbReference>
<dbReference type="RefSeq" id="WP_071505115.1">
    <property type="nucleotide sequence ID" value="NZ_MORL01000014.1"/>
</dbReference>
<dbReference type="InterPro" id="IPR007627">
    <property type="entry name" value="RNA_pol_sigma70_r2"/>
</dbReference>
<comment type="similarity">
    <text evidence="1">Belongs to the sigma-70 factor family. ECF subfamily.</text>
</comment>
<dbReference type="InterPro" id="IPR014284">
    <property type="entry name" value="RNA_pol_sigma-70_dom"/>
</dbReference>
<keyword evidence="10" id="KW-1185">Reference proteome</keyword>
<evidence type="ECO:0000256" key="3">
    <source>
        <dbReference type="ARBA" id="ARBA00023082"/>
    </source>
</evidence>
<keyword evidence="5" id="KW-0804">Transcription</keyword>
<sequence>MKSYTDEELVKLYVETQRNQYFEVLYSRYCDKVYRKCLSFTKDPARAEDFTHDIFLKLIVKLGGFKEQSRFSTWLYSVTYNHCMDHVRSKKNVEVLVDDDHERLFNYSDEDNDLDLSEMSIQGLRKAMEKMTTEERSLLLLKYQDDVTIRDMAEILNLTDSAVKMRLKRAKDKLKKRYLESVVFGILVTLRWISSKFPVRWF</sequence>
<evidence type="ECO:0000256" key="6">
    <source>
        <dbReference type="SAM" id="Phobius"/>
    </source>
</evidence>
<dbReference type="OrthoDB" id="1027298at2"/>
<dbReference type="Gene3D" id="1.10.1740.10">
    <property type="match status" value="1"/>
</dbReference>
<keyword evidence="3" id="KW-0731">Sigma factor</keyword>
<keyword evidence="6" id="KW-0472">Membrane</keyword>
<dbReference type="InterPro" id="IPR013325">
    <property type="entry name" value="RNA_pol_sigma_r2"/>
</dbReference>
<dbReference type="GO" id="GO:0003677">
    <property type="term" value="F:DNA binding"/>
    <property type="evidence" value="ECO:0007669"/>
    <property type="project" value="UniProtKB-KW"/>
</dbReference>
<dbReference type="InterPro" id="IPR036388">
    <property type="entry name" value="WH-like_DNA-bd_sf"/>
</dbReference>
<feature type="transmembrane region" description="Helical" evidence="6">
    <location>
        <begin position="178"/>
        <end position="194"/>
    </location>
</feature>
<proteinExistence type="inferred from homology"/>
<dbReference type="CDD" id="cd06171">
    <property type="entry name" value="Sigma70_r4"/>
    <property type="match status" value="1"/>
</dbReference>
<keyword evidence="2" id="KW-0805">Transcription regulation</keyword>
<dbReference type="Gene3D" id="1.10.10.10">
    <property type="entry name" value="Winged helix-like DNA-binding domain superfamily/Winged helix DNA-binding domain"/>
    <property type="match status" value="1"/>
</dbReference>
<dbReference type="Pfam" id="PF04542">
    <property type="entry name" value="Sigma70_r2"/>
    <property type="match status" value="1"/>
</dbReference>
<evidence type="ECO:0000256" key="5">
    <source>
        <dbReference type="ARBA" id="ARBA00023163"/>
    </source>
</evidence>
<reference evidence="9 10" key="1">
    <citation type="submission" date="2016-10" db="EMBL/GenBank/DDBJ databases">
        <title>Arsenicibacter rosenii gen. nov., sp. nov., an efficient arsenic-methylating bacterium isolated from an arsenic-contaminated paddy soil.</title>
        <authorList>
            <person name="Huang K."/>
        </authorList>
    </citation>
    <scope>NUCLEOTIDE SEQUENCE [LARGE SCALE GENOMIC DNA]</scope>
    <source>
        <strain evidence="9 10">SM-1</strain>
    </source>
</reference>
<feature type="domain" description="RNA polymerase sigma factor 70 region 4 type 2" evidence="8">
    <location>
        <begin position="124"/>
        <end position="174"/>
    </location>
</feature>
<gene>
    <name evidence="9" type="ORF">BLX24_20685</name>
</gene>
<evidence type="ECO:0000256" key="2">
    <source>
        <dbReference type="ARBA" id="ARBA00023015"/>
    </source>
</evidence>
<keyword evidence="4" id="KW-0238">DNA-binding</keyword>